<name>A0A9P0YLE0_CUSEU</name>
<gene>
    <name evidence="2" type="ORF">CEURO_LOCUS2459</name>
</gene>
<reference evidence="2" key="1">
    <citation type="submission" date="2022-07" db="EMBL/GenBank/DDBJ databases">
        <authorList>
            <person name="Macas J."/>
            <person name="Novak P."/>
            <person name="Neumann P."/>
        </authorList>
    </citation>
    <scope>NUCLEOTIDE SEQUENCE</scope>
</reference>
<feature type="region of interest" description="Disordered" evidence="1">
    <location>
        <begin position="15"/>
        <end position="34"/>
    </location>
</feature>
<comment type="caution">
    <text evidence="2">The sequence shown here is derived from an EMBL/GenBank/DDBJ whole genome shotgun (WGS) entry which is preliminary data.</text>
</comment>
<dbReference type="AlphaFoldDB" id="A0A9P0YLE0"/>
<evidence type="ECO:0000256" key="1">
    <source>
        <dbReference type="SAM" id="MobiDB-lite"/>
    </source>
</evidence>
<evidence type="ECO:0000313" key="2">
    <source>
        <dbReference type="EMBL" id="CAH9066998.1"/>
    </source>
</evidence>
<dbReference type="PANTHER" id="PTHR33237">
    <property type="entry name" value="F2P16.13 PROTEIN-RELATED"/>
    <property type="match status" value="1"/>
</dbReference>
<dbReference type="OrthoDB" id="674685at2759"/>
<accession>A0A9P0YLE0</accession>
<proteinExistence type="predicted"/>
<keyword evidence="3" id="KW-1185">Reference proteome</keyword>
<evidence type="ECO:0000313" key="3">
    <source>
        <dbReference type="Proteomes" id="UP001152484"/>
    </source>
</evidence>
<feature type="compositionally biased region" description="Basic residues" evidence="1">
    <location>
        <begin position="22"/>
        <end position="34"/>
    </location>
</feature>
<dbReference type="EMBL" id="CAMAPE010000005">
    <property type="protein sequence ID" value="CAH9066998.1"/>
    <property type="molecule type" value="Genomic_DNA"/>
</dbReference>
<dbReference type="PANTHER" id="PTHR33237:SF31">
    <property type="entry name" value="F2P16.13 PROTEIN"/>
    <property type="match status" value="1"/>
</dbReference>
<protein>
    <submittedName>
        <fullName evidence="2">Uncharacterized protein</fullName>
    </submittedName>
</protein>
<sequence>MKILCQAGTLFCRSNRASRKESSRKKKSERLGEKKKKMMMIVSGIRCKALLMAKIISWRKVVAEDDDDGAIWKRNVVKGQKCQPWNFSGKISYDSNGDRVLGPE</sequence>
<organism evidence="2 3">
    <name type="scientific">Cuscuta europaea</name>
    <name type="common">European dodder</name>
    <dbReference type="NCBI Taxonomy" id="41803"/>
    <lineage>
        <taxon>Eukaryota</taxon>
        <taxon>Viridiplantae</taxon>
        <taxon>Streptophyta</taxon>
        <taxon>Embryophyta</taxon>
        <taxon>Tracheophyta</taxon>
        <taxon>Spermatophyta</taxon>
        <taxon>Magnoliopsida</taxon>
        <taxon>eudicotyledons</taxon>
        <taxon>Gunneridae</taxon>
        <taxon>Pentapetalae</taxon>
        <taxon>asterids</taxon>
        <taxon>lamiids</taxon>
        <taxon>Solanales</taxon>
        <taxon>Convolvulaceae</taxon>
        <taxon>Cuscuteae</taxon>
        <taxon>Cuscuta</taxon>
        <taxon>Cuscuta subgen. Cuscuta</taxon>
    </lineage>
</organism>
<dbReference type="Proteomes" id="UP001152484">
    <property type="component" value="Unassembled WGS sequence"/>
</dbReference>